<feature type="signal peptide" evidence="1">
    <location>
        <begin position="1"/>
        <end position="24"/>
    </location>
</feature>
<dbReference type="GeneID" id="14694794"/>
<feature type="domain" description="CPW-WPC" evidence="2">
    <location>
        <begin position="18"/>
        <end position="62"/>
    </location>
</feature>
<dbReference type="VEuPathDB" id="PlasmoDB:PCYB_132940"/>
<dbReference type="RefSeq" id="XP_004224367.1">
    <property type="nucleotide sequence ID" value="XM_004224319.1"/>
</dbReference>
<dbReference type="KEGG" id="pcy:PCYB_132940"/>
<sequence length="62" mass="7102">MLKGVPLLFLSLLAIRGGWHQVNASQECVAPLSYRGPCPRFLQMENKTAQKRLLEGECRIFW</sequence>
<evidence type="ECO:0000313" key="4">
    <source>
        <dbReference type="Proteomes" id="UP000006319"/>
    </source>
</evidence>
<name>K6V090_PLACD</name>
<evidence type="ECO:0000256" key="1">
    <source>
        <dbReference type="SAM" id="SignalP"/>
    </source>
</evidence>
<protein>
    <recommendedName>
        <fullName evidence="2">CPW-WPC domain-containing protein</fullName>
    </recommendedName>
</protein>
<reference evidence="3 4" key="1">
    <citation type="journal article" date="2012" name="Nat. Genet.">
        <title>Plasmodium cynomolgi genome sequences provide insight into Plasmodium vivax and the monkey malaria clade.</title>
        <authorList>
            <person name="Tachibana S."/>
            <person name="Sullivan S.A."/>
            <person name="Kawai S."/>
            <person name="Nakamura S."/>
            <person name="Kim H.R."/>
            <person name="Goto N."/>
            <person name="Arisue N."/>
            <person name="Palacpac N.M.Q."/>
            <person name="Honma H."/>
            <person name="Yagi M."/>
            <person name="Tougan T."/>
            <person name="Katakai Y."/>
            <person name="Kaneko O."/>
            <person name="Mita T."/>
            <person name="Kita K."/>
            <person name="Yasutomi Y."/>
            <person name="Sutton P.L."/>
            <person name="Shakhbatyan R."/>
            <person name="Horii T."/>
            <person name="Yasunaga T."/>
            <person name="Barnwell J.W."/>
            <person name="Escalante A.A."/>
            <person name="Carlton J.M."/>
            <person name="Tanabe K."/>
        </authorList>
    </citation>
    <scope>NUCLEOTIDE SEQUENCE [LARGE SCALE GENOMIC DNA]</scope>
    <source>
        <strain evidence="3 4">B</strain>
    </source>
</reference>
<organism evidence="3 4">
    <name type="scientific">Plasmodium cynomolgi (strain B)</name>
    <dbReference type="NCBI Taxonomy" id="1120755"/>
    <lineage>
        <taxon>Eukaryota</taxon>
        <taxon>Sar</taxon>
        <taxon>Alveolata</taxon>
        <taxon>Apicomplexa</taxon>
        <taxon>Aconoidasida</taxon>
        <taxon>Haemosporida</taxon>
        <taxon>Plasmodiidae</taxon>
        <taxon>Plasmodium</taxon>
        <taxon>Plasmodium (Plasmodium)</taxon>
    </lineage>
</organism>
<evidence type="ECO:0000259" key="2">
    <source>
        <dbReference type="Pfam" id="PF09717"/>
    </source>
</evidence>
<keyword evidence="1" id="KW-0732">Signal</keyword>
<dbReference type="OrthoDB" id="368872at2759"/>
<dbReference type="Pfam" id="PF09717">
    <property type="entry name" value="CPW_WPC"/>
    <property type="match status" value="1"/>
</dbReference>
<dbReference type="InterPro" id="IPR006387">
    <property type="entry name" value="CPW_WPC_dom"/>
</dbReference>
<dbReference type="Proteomes" id="UP000006319">
    <property type="component" value="Chromosome 13"/>
</dbReference>
<accession>K6V090</accession>
<dbReference type="EMBL" id="DF157105">
    <property type="protein sequence ID" value="GAB68420.1"/>
    <property type="molecule type" value="Genomic_DNA"/>
</dbReference>
<feature type="chain" id="PRO_5003895325" description="CPW-WPC domain-containing protein" evidence="1">
    <location>
        <begin position="25"/>
        <end position="62"/>
    </location>
</feature>
<dbReference type="AlphaFoldDB" id="K6V090"/>
<keyword evidence="4" id="KW-1185">Reference proteome</keyword>
<evidence type="ECO:0000313" key="3">
    <source>
        <dbReference type="EMBL" id="GAB68420.1"/>
    </source>
</evidence>
<gene>
    <name evidence="3" type="ORF">PCYB_132940</name>
</gene>
<proteinExistence type="predicted"/>